<organism evidence="1 2">
    <name type="scientific">Vagococcus allomyrinae</name>
    <dbReference type="NCBI Taxonomy" id="2794353"/>
    <lineage>
        <taxon>Bacteria</taxon>
        <taxon>Bacillati</taxon>
        <taxon>Bacillota</taxon>
        <taxon>Bacilli</taxon>
        <taxon>Lactobacillales</taxon>
        <taxon>Enterococcaceae</taxon>
        <taxon>Vagococcus</taxon>
    </lineage>
</organism>
<dbReference type="AlphaFoldDB" id="A0A940SXC2"/>
<name>A0A940SXC2_9ENTE</name>
<comment type="caution">
    <text evidence="1">The sequence shown here is derived from an EMBL/GenBank/DDBJ whole genome shotgun (WGS) entry which is preliminary data.</text>
</comment>
<dbReference type="InterPro" id="IPR012674">
    <property type="entry name" value="Calycin"/>
</dbReference>
<evidence type="ECO:0000313" key="2">
    <source>
        <dbReference type="Proteomes" id="UP000674938"/>
    </source>
</evidence>
<evidence type="ECO:0000313" key="1">
    <source>
        <dbReference type="EMBL" id="MBP1043121.1"/>
    </source>
</evidence>
<keyword evidence="2" id="KW-1185">Reference proteome</keyword>
<proteinExistence type="predicted"/>
<gene>
    <name evidence="1" type="ORF">I6N95_19060</name>
</gene>
<accession>A0A940SXC2</accession>
<dbReference type="RefSeq" id="WP_209530930.1">
    <property type="nucleotide sequence ID" value="NZ_JAEEGA010000014.1"/>
</dbReference>
<reference evidence="1" key="1">
    <citation type="submission" date="2020-12" db="EMBL/GenBank/DDBJ databases">
        <title>Vagococcus allomyrinae sp. nov. and Enterococcus lavae sp. nov., isolated from the larvae of Allomyrina dichotoma.</title>
        <authorList>
            <person name="Lee S.D."/>
        </authorList>
    </citation>
    <scope>NUCLEOTIDE SEQUENCE</scope>
    <source>
        <strain evidence="1">BWB3-3</strain>
    </source>
</reference>
<dbReference type="EMBL" id="JAEEGA010000014">
    <property type="protein sequence ID" value="MBP1043121.1"/>
    <property type="molecule type" value="Genomic_DNA"/>
</dbReference>
<dbReference type="SUPFAM" id="SSF50814">
    <property type="entry name" value="Lipocalins"/>
    <property type="match status" value="1"/>
</dbReference>
<dbReference type="Gene3D" id="2.40.128.20">
    <property type="match status" value="1"/>
</dbReference>
<dbReference type="InterPro" id="IPR015231">
    <property type="entry name" value="DUF1934"/>
</dbReference>
<sequence>MKNGTPVQIQLQTEIYQNDDKQEHFFDVAGQLVQMGSTLYLRYQEEGQEGEEPIPVTIKIEADGTVQLIRASKTRTRLRFNYQKENHSNYRTPYGMMEVRTFTNNLRVTLKDQPTSGQVSIDYDLYAGQEKLGVYHLRLAFTA</sequence>
<dbReference type="Proteomes" id="UP000674938">
    <property type="component" value="Unassembled WGS sequence"/>
</dbReference>
<protein>
    <submittedName>
        <fullName evidence="1">DUF1934 domain-containing protein</fullName>
    </submittedName>
</protein>
<dbReference type="Pfam" id="PF09148">
    <property type="entry name" value="DUF1934"/>
    <property type="match status" value="1"/>
</dbReference>